<organism evidence="1 2">
    <name type="scientific">Aplosporella prunicola CBS 121167</name>
    <dbReference type="NCBI Taxonomy" id="1176127"/>
    <lineage>
        <taxon>Eukaryota</taxon>
        <taxon>Fungi</taxon>
        <taxon>Dikarya</taxon>
        <taxon>Ascomycota</taxon>
        <taxon>Pezizomycotina</taxon>
        <taxon>Dothideomycetes</taxon>
        <taxon>Dothideomycetes incertae sedis</taxon>
        <taxon>Botryosphaeriales</taxon>
        <taxon>Aplosporellaceae</taxon>
        <taxon>Aplosporella</taxon>
    </lineage>
</organism>
<dbReference type="EMBL" id="ML995526">
    <property type="protein sequence ID" value="KAF2136300.1"/>
    <property type="molecule type" value="Genomic_DNA"/>
</dbReference>
<name>A0A6A6AX29_9PEZI</name>
<accession>A0A6A6AX29</accession>
<feature type="non-terminal residue" evidence="1">
    <location>
        <position position="1"/>
    </location>
</feature>
<dbReference type="AlphaFoldDB" id="A0A6A6AX29"/>
<dbReference type="GeneID" id="54302929"/>
<dbReference type="RefSeq" id="XP_033392018.1">
    <property type="nucleotide sequence ID" value="XM_033545422.1"/>
</dbReference>
<gene>
    <name evidence="1" type="ORF">K452DRAFT_344131</name>
</gene>
<proteinExistence type="predicted"/>
<dbReference type="Proteomes" id="UP000799438">
    <property type="component" value="Unassembled WGS sequence"/>
</dbReference>
<sequence>KTPFKFITGEKPDLSHTRTYSYKVFTLIKHIPRSQKLTERAHIRHLISYNLSNIFRI</sequence>
<protein>
    <submittedName>
        <fullName evidence="1">Uncharacterized protein</fullName>
    </submittedName>
</protein>
<keyword evidence="2" id="KW-1185">Reference proteome</keyword>
<evidence type="ECO:0000313" key="2">
    <source>
        <dbReference type="Proteomes" id="UP000799438"/>
    </source>
</evidence>
<reference evidence="1" key="1">
    <citation type="journal article" date="2020" name="Stud. Mycol.">
        <title>101 Dothideomycetes genomes: a test case for predicting lifestyles and emergence of pathogens.</title>
        <authorList>
            <person name="Haridas S."/>
            <person name="Albert R."/>
            <person name="Binder M."/>
            <person name="Bloem J."/>
            <person name="Labutti K."/>
            <person name="Salamov A."/>
            <person name="Andreopoulos B."/>
            <person name="Baker S."/>
            <person name="Barry K."/>
            <person name="Bills G."/>
            <person name="Bluhm B."/>
            <person name="Cannon C."/>
            <person name="Castanera R."/>
            <person name="Culley D."/>
            <person name="Daum C."/>
            <person name="Ezra D."/>
            <person name="Gonzalez J."/>
            <person name="Henrissat B."/>
            <person name="Kuo A."/>
            <person name="Liang C."/>
            <person name="Lipzen A."/>
            <person name="Lutzoni F."/>
            <person name="Magnuson J."/>
            <person name="Mondo S."/>
            <person name="Nolan M."/>
            <person name="Ohm R."/>
            <person name="Pangilinan J."/>
            <person name="Park H.-J."/>
            <person name="Ramirez L."/>
            <person name="Alfaro M."/>
            <person name="Sun H."/>
            <person name="Tritt A."/>
            <person name="Yoshinaga Y."/>
            <person name="Zwiers L.-H."/>
            <person name="Turgeon B."/>
            <person name="Goodwin S."/>
            <person name="Spatafora J."/>
            <person name="Crous P."/>
            <person name="Grigoriev I."/>
        </authorList>
    </citation>
    <scope>NUCLEOTIDE SEQUENCE</scope>
    <source>
        <strain evidence="1">CBS 121167</strain>
    </source>
</reference>
<evidence type="ECO:0000313" key="1">
    <source>
        <dbReference type="EMBL" id="KAF2136300.1"/>
    </source>
</evidence>